<organism evidence="1 2">
    <name type="scientific">Rubripirellula lacrimiformis</name>
    <dbReference type="NCBI Taxonomy" id="1930273"/>
    <lineage>
        <taxon>Bacteria</taxon>
        <taxon>Pseudomonadati</taxon>
        <taxon>Planctomycetota</taxon>
        <taxon>Planctomycetia</taxon>
        <taxon>Pirellulales</taxon>
        <taxon>Pirellulaceae</taxon>
        <taxon>Rubripirellula</taxon>
    </lineage>
</organism>
<name>A0A517N882_9BACT</name>
<evidence type="ECO:0000313" key="1">
    <source>
        <dbReference type="EMBL" id="QDT03330.1"/>
    </source>
</evidence>
<dbReference type="PANTHER" id="PTHR33631">
    <property type="match status" value="1"/>
</dbReference>
<dbReference type="KEGG" id="rlc:K227x_17120"/>
<reference evidence="1 2" key="1">
    <citation type="submission" date="2019-02" db="EMBL/GenBank/DDBJ databases">
        <title>Deep-cultivation of Planctomycetes and their phenomic and genomic characterization uncovers novel biology.</title>
        <authorList>
            <person name="Wiegand S."/>
            <person name="Jogler M."/>
            <person name="Boedeker C."/>
            <person name="Pinto D."/>
            <person name="Vollmers J."/>
            <person name="Rivas-Marin E."/>
            <person name="Kohn T."/>
            <person name="Peeters S.H."/>
            <person name="Heuer A."/>
            <person name="Rast P."/>
            <person name="Oberbeckmann S."/>
            <person name="Bunk B."/>
            <person name="Jeske O."/>
            <person name="Meyerdierks A."/>
            <person name="Storesund J.E."/>
            <person name="Kallscheuer N."/>
            <person name="Luecker S."/>
            <person name="Lage O.M."/>
            <person name="Pohl T."/>
            <person name="Merkel B.J."/>
            <person name="Hornburger P."/>
            <person name="Mueller R.-W."/>
            <person name="Bruemmer F."/>
            <person name="Labrenz M."/>
            <person name="Spormann A.M."/>
            <person name="Op den Camp H."/>
            <person name="Overmann J."/>
            <person name="Amann R."/>
            <person name="Jetten M.S.M."/>
            <person name="Mascher T."/>
            <person name="Medema M.H."/>
            <person name="Devos D.P."/>
            <person name="Kaster A.-K."/>
            <person name="Ovreas L."/>
            <person name="Rohde M."/>
            <person name="Galperin M.Y."/>
            <person name="Jogler C."/>
        </authorList>
    </citation>
    <scope>NUCLEOTIDE SEQUENCE [LARGE SCALE GENOMIC DNA]</scope>
    <source>
        <strain evidence="1 2">K22_7</strain>
    </source>
</reference>
<protein>
    <submittedName>
        <fullName evidence="1">Uncharacterized protein</fullName>
    </submittedName>
</protein>
<sequence length="160" mass="18447">MDRNFKRREYAVKLRKTHSVILVMSTLGLILYSARDGDGSSSDSVSLADASESPALGATRWIMRPVHERRDKTVTYTVMHPVYEQRTKTIRYTQLTPIRETRTKLDGITGNSSDYVVCKMVPEDKERTVDYTVCKMFPEQRTKNVSYTVTRMVREELSVD</sequence>
<dbReference type="PANTHER" id="PTHR33631:SF1">
    <property type="entry name" value="DYNEIN HEAVY CHAIN"/>
    <property type="match status" value="1"/>
</dbReference>
<gene>
    <name evidence="1" type="ORF">K227x_17120</name>
</gene>
<dbReference type="AlphaFoldDB" id="A0A517N882"/>
<dbReference type="Proteomes" id="UP000318538">
    <property type="component" value="Chromosome"/>
</dbReference>
<proteinExistence type="predicted"/>
<accession>A0A517N882</accession>
<evidence type="ECO:0000313" key="2">
    <source>
        <dbReference type="Proteomes" id="UP000318538"/>
    </source>
</evidence>
<dbReference type="Pfam" id="PF07639">
    <property type="entry name" value="YTV"/>
    <property type="match status" value="2"/>
</dbReference>
<dbReference type="EMBL" id="CP036525">
    <property type="protein sequence ID" value="QDT03330.1"/>
    <property type="molecule type" value="Genomic_DNA"/>
</dbReference>
<dbReference type="InterPro" id="IPR011521">
    <property type="entry name" value="YTV"/>
</dbReference>
<keyword evidence="2" id="KW-1185">Reference proteome</keyword>